<feature type="domain" description="Xaa-Pro dipeptidyl-peptidase C-terminal" evidence="3">
    <location>
        <begin position="326"/>
        <end position="623"/>
    </location>
</feature>
<dbReference type="OrthoDB" id="189882at2157"/>
<reference evidence="4 5" key="1">
    <citation type="submission" date="2018-10" db="EMBL/GenBank/DDBJ databases">
        <title>Natrarchaeobius chitinivorans gen. nov., sp. nov., and Natrarchaeobius haloalkaliphilus sp. nov., alkaliphilic, chitin-utilizing haloarchaea from hypersaline alkaline lakes.</title>
        <authorList>
            <person name="Sorokin D.Y."/>
            <person name="Elcheninov A.G."/>
            <person name="Kostrikina N.A."/>
            <person name="Bale N.J."/>
            <person name="Sinninghe Damste J.S."/>
            <person name="Khijniak T.V."/>
            <person name="Kublanov I.V."/>
            <person name="Toshchakov S.V."/>
        </authorList>
    </citation>
    <scope>NUCLEOTIDE SEQUENCE [LARGE SCALE GENOMIC DNA]</scope>
    <source>
        <strain evidence="4 5">AArcht7</strain>
    </source>
</reference>
<dbReference type="InterPro" id="IPR008979">
    <property type="entry name" value="Galactose-bd-like_sf"/>
</dbReference>
<feature type="region of interest" description="Disordered" evidence="2">
    <location>
        <begin position="450"/>
        <end position="470"/>
    </location>
</feature>
<dbReference type="Gene3D" id="2.60.120.260">
    <property type="entry name" value="Galactose-binding domain-like"/>
    <property type="match status" value="1"/>
</dbReference>
<evidence type="ECO:0000256" key="1">
    <source>
        <dbReference type="ARBA" id="ARBA00022801"/>
    </source>
</evidence>
<feature type="region of interest" description="Disordered" evidence="2">
    <location>
        <begin position="394"/>
        <end position="414"/>
    </location>
</feature>
<evidence type="ECO:0000313" key="4">
    <source>
        <dbReference type="EMBL" id="RQH01409.1"/>
    </source>
</evidence>
<comment type="caution">
    <text evidence="4">The sequence shown here is derived from an EMBL/GenBank/DDBJ whole genome shotgun (WGS) entry which is preliminary data.</text>
</comment>
<organism evidence="4 5">
    <name type="scientific">Natrarchaeobius chitinivorans</name>
    <dbReference type="NCBI Taxonomy" id="1679083"/>
    <lineage>
        <taxon>Archaea</taxon>
        <taxon>Methanobacteriati</taxon>
        <taxon>Methanobacteriota</taxon>
        <taxon>Stenosarchaea group</taxon>
        <taxon>Halobacteria</taxon>
        <taxon>Halobacteriales</taxon>
        <taxon>Natrialbaceae</taxon>
        <taxon>Natrarchaeobius</taxon>
    </lineage>
</organism>
<dbReference type="Gene3D" id="1.10.3020.10">
    <property type="entry name" value="alpha-amino acid ester hydrolase ( Helical cap domain)"/>
    <property type="match status" value="1"/>
</dbReference>
<dbReference type="Gene3D" id="3.40.50.1820">
    <property type="entry name" value="alpha/beta hydrolase"/>
    <property type="match status" value="1"/>
</dbReference>
<dbReference type="SMART" id="SM00939">
    <property type="entry name" value="PepX_C"/>
    <property type="match status" value="1"/>
</dbReference>
<dbReference type="SUPFAM" id="SSF53474">
    <property type="entry name" value="alpha/beta-Hydrolases"/>
    <property type="match status" value="1"/>
</dbReference>
<sequence length="630" mass="71281">MVSQPQYAVAAELNVAVETRDGVELATDVYRPADLDTGEPIDDPKPALLDRTPYGKRGRMERHGEWYAKRGYVVAIQDCRGRFDSGGDYYIFVDEPEDGYDTVEWLADREYCDGRVGTFGTSYGAWVQTALATQDPPHLEAMFVNQGAANGRKATFRHNGAFELRWLCWAYTLGGGFAKRALEDPEIQQRLANVDVRDVLANGPVQRGQSPLRHVPDYEEWAFDIMTQGAASDELWREPGVNFEAYYDEMADVPTVYAGAWYDSYTKATCDNFVALAERSESDHYLLMGPWTHGWNSYPLPSWNKSYSGELEFGEAALRDYQETRLRFFDHYLKGKDTWSDQPTVQYFQMGTGDGSQTRDGRLFHGGEWRAAEAWPLPDTEYRTYYAHGDGRLSTDAPTVEEDSTSYAFDPRDPVPTIGGNCSSYITYEPRDESILEYPLSERKMQDITGRGGFDQRTRPDTFGADEPYGPLEERTDVLVFRTEPLEEDLEIAGPIRVRVYGSTDGPDTDFTAKLIDEHPPSEAHPDGAAINLCDSICRGRFRGYRDEPDLLEPGEVYEFYMEPYPTANVFEAGHRIRLDVSSSNYPRYDVNPNTGGPLYGDREFRTATNVVHHDAEYATHVELPVQPTS</sequence>
<dbReference type="InterPro" id="IPR013736">
    <property type="entry name" value="Xaa-Pro_dipept_C"/>
</dbReference>
<dbReference type="GO" id="GO:0008239">
    <property type="term" value="F:dipeptidyl-peptidase activity"/>
    <property type="evidence" value="ECO:0007669"/>
    <property type="project" value="InterPro"/>
</dbReference>
<accession>A0A3N6MC68</accession>
<dbReference type="AlphaFoldDB" id="A0A3N6MC68"/>
<dbReference type="InterPro" id="IPR050585">
    <property type="entry name" value="Xaa-Pro_dipeptidyl-ppase/CocE"/>
</dbReference>
<evidence type="ECO:0000259" key="3">
    <source>
        <dbReference type="SMART" id="SM00939"/>
    </source>
</evidence>
<feature type="region of interest" description="Disordered" evidence="2">
    <location>
        <begin position="34"/>
        <end position="54"/>
    </location>
</feature>
<dbReference type="PANTHER" id="PTHR43056:SF10">
    <property type="entry name" value="COCE_NOND FAMILY, PUTATIVE (AFU_ORTHOLOGUE AFUA_7G00600)-RELATED"/>
    <property type="match status" value="1"/>
</dbReference>
<keyword evidence="1 4" id="KW-0378">Hydrolase</keyword>
<dbReference type="InterPro" id="IPR029058">
    <property type="entry name" value="AB_hydrolase_fold"/>
</dbReference>
<dbReference type="PANTHER" id="PTHR43056">
    <property type="entry name" value="PEPTIDASE S9 PROLYL OLIGOPEPTIDASE"/>
    <property type="match status" value="1"/>
</dbReference>
<dbReference type="NCBIfam" id="TIGR00976">
    <property type="entry name" value="CocE_NonD"/>
    <property type="match status" value="2"/>
</dbReference>
<dbReference type="SUPFAM" id="SSF49785">
    <property type="entry name" value="Galactose-binding domain-like"/>
    <property type="match status" value="1"/>
</dbReference>
<evidence type="ECO:0000256" key="2">
    <source>
        <dbReference type="SAM" id="MobiDB-lite"/>
    </source>
</evidence>
<name>A0A3N6MC68_NATCH</name>
<dbReference type="InterPro" id="IPR005674">
    <property type="entry name" value="CocE/Ser_esterase"/>
</dbReference>
<keyword evidence="5" id="KW-1185">Reference proteome</keyword>
<dbReference type="Pfam" id="PF08530">
    <property type="entry name" value="PepX_C"/>
    <property type="match status" value="1"/>
</dbReference>
<dbReference type="Pfam" id="PF02129">
    <property type="entry name" value="Peptidase_S15"/>
    <property type="match status" value="1"/>
</dbReference>
<dbReference type="Proteomes" id="UP000281431">
    <property type="component" value="Unassembled WGS sequence"/>
</dbReference>
<dbReference type="InterPro" id="IPR000383">
    <property type="entry name" value="Xaa-Pro-like_dom"/>
</dbReference>
<dbReference type="EMBL" id="REFZ01000004">
    <property type="protein sequence ID" value="RQH01409.1"/>
    <property type="molecule type" value="Genomic_DNA"/>
</dbReference>
<proteinExistence type="predicted"/>
<gene>
    <name evidence="4" type="ORF">EA472_08165</name>
</gene>
<evidence type="ECO:0000313" key="5">
    <source>
        <dbReference type="Proteomes" id="UP000281431"/>
    </source>
</evidence>
<protein>
    <submittedName>
        <fullName evidence="4">CocE/NonD family hydrolase</fullName>
    </submittedName>
</protein>